<evidence type="ECO:0008006" key="3">
    <source>
        <dbReference type="Google" id="ProtNLM"/>
    </source>
</evidence>
<evidence type="ECO:0000313" key="2">
    <source>
        <dbReference type="Proteomes" id="UP000204584"/>
    </source>
</evidence>
<dbReference type="GeneID" id="16607553"/>
<proteinExistence type="predicted"/>
<name>S4W1S9_9VIRU</name>
<gene>
    <name evidence="1" type="ORF">psal_cds_1365</name>
</gene>
<dbReference type="Proteomes" id="UP000204584">
    <property type="component" value="Segment"/>
</dbReference>
<organism evidence="1 2">
    <name type="scientific">Pandoravirus salinus</name>
    <dbReference type="NCBI Taxonomy" id="1349410"/>
    <lineage>
        <taxon>Viruses</taxon>
        <taxon>Pandoravirus</taxon>
    </lineage>
</organism>
<protein>
    <recommendedName>
        <fullName evidence="3">F-box incomplete domain containing protein</fullName>
    </recommendedName>
</protein>
<accession>S4W1S9</accession>
<dbReference type="KEGG" id="vg:16607553"/>
<keyword evidence="2" id="KW-1185">Reference proteome</keyword>
<reference evidence="1 2" key="1">
    <citation type="journal article" date="2013" name="Science">
        <title>Pandoraviruses: amoeba viruses with genomes up to 2.5 Mb reaching that of parasitic eukaryotes.</title>
        <authorList>
            <person name="Philippe N."/>
            <person name="Legendre M."/>
            <person name="Doutre G."/>
            <person name="Coute Y."/>
            <person name="Poirot O."/>
            <person name="Lescot M."/>
            <person name="Arslan D."/>
            <person name="Seltzer V."/>
            <person name="Bertaux L."/>
            <person name="Bruley C."/>
            <person name="Garin J."/>
            <person name="Claverie J.M."/>
            <person name="Abergel C."/>
        </authorList>
    </citation>
    <scope>NUCLEOTIDE SEQUENCE [LARGE SCALE GENOMIC DNA]</scope>
</reference>
<dbReference type="RefSeq" id="YP_008438845.1">
    <property type="nucleotide sequence ID" value="NC_022098.1"/>
</dbReference>
<evidence type="ECO:0000313" key="1">
    <source>
        <dbReference type="EMBL" id="AGO85766.1"/>
    </source>
</evidence>
<dbReference type="EMBL" id="KC977571">
    <property type="protein sequence ID" value="AGO85766.1"/>
    <property type="molecule type" value="Genomic_DNA"/>
</dbReference>
<sequence length="249" mass="26779">MDTLPNELLDTILCGHLSCAWATIASLTCRRWSAVVALSTRRQSCARLRHGSHVALLAAEGASLSLLGWLKTQGARLLTYEVAVAMAGTDNLDGLLWLRSLGCPVDRRTVCQSRRTADFDFCLDAACGCDAIAQTAVKHGALSVLRWAITEGGWADSRLVAAAIRSGNVCAFDSVFAATGPSCEWVVAVACQEAAMCGNAAMIDRLCDVGQFPCVYPEDMASLFDLSVEPAIMQRLVRYKGGRIMWTVD</sequence>